<evidence type="ECO:0000313" key="3">
    <source>
        <dbReference type="Proteomes" id="UP000612362"/>
    </source>
</evidence>
<name>A0A8J3I6N3_9CHLR</name>
<dbReference type="NCBIfam" id="TIGR02447">
    <property type="entry name" value="yiiD_Cterm"/>
    <property type="match status" value="1"/>
</dbReference>
<organism evidence="2 3">
    <name type="scientific">Ktedonospora formicarum</name>
    <dbReference type="NCBI Taxonomy" id="2778364"/>
    <lineage>
        <taxon>Bacteria</taxon>
        <taxon>Bacillati</taxon>
        <taxon>Chloroflexota</taxon>
        <taxon>Ktedonobacteria</taxon>
        <taxon>Ktedonobacterales</taxon>
        <taxon>Ktedonobacteraceae</taxon>
        <taxon>Ktedonospora</taxon>
    </lineage>
</organism>
<accession>A0A8J3I6N3</accession>
<dbReference type="AlphaFoldDB" id="A0A8J3I6N3"/>
<reference evidence="2" key="1">
    <citation type="submission" date="2020-10" db="EMBL/GenBank/DDBJ databases">
        <title>Taxonomic study of unclassified bacteria belonging to the class Ktedonobacteria.</title>
        <authorList>
            <person name="Yabe S."/>
            <person name="Wang C.M."/>
            <person name="Zheng Y."/>
            <person name="Sakai Y."/>
            <person name="Cavaletti L."/>
            <person name="Monciardini P."/>
            <person name="Donadio S."/>
        </authorList>
    </citation>
    <scope>NUCLEOTIDE SEQUENCE</scope>
    <source>
        <strain evidence="2">SOSP1-1</strain>
    </source>
</reference>
<feature type="domain" description="Thioesterase putative" evidence="1">
    <location>
        <begin position="6"/>
        <end position="147"/>
    </location>
</feature>
<gene>
    <name evidence="2" type="primary">yiiD</name>
    <name evidence="2" type="ORF">KSX_45470</name>
</gene>
<dbReference type="SUPFAM" id="SSF54637">
    <property type="entry name" value="Thioesterase/thiol ester dehydrase-isomerase"/>
    <property type="match status" value="1"/>
</dbReference>
<evidence type="ECO:0000313" key="2">
    <source>
        <dbReference type="EMBL" id="GHO46384.1"/>
    </source>
</evidence>
<dbReference type="Pfam" id="PF09500">
    <property type="entry name" value="YiiD_C"/>
    <property type="match status" value="1"/>
</dbReference>
<dbReference type="EMBL" id="BNJF01000002">
    <property type="protein sequence ID" value="GHO46384.1"/>
    <property type="molecule type" value="Genomic_DNA"/>
</dbReference>
<dbReference type="Proteomes" id="UP000612362">
    <property type="component" value="Unassembled WGS sequence"/>
</dbReference>
<sequence length="164" mass="18365">MDALLAELQRTLWTNIPITRKLGLKGESYDGTHLCLKAPLTTNINHAGTAFAGSLNALLTLTGWGMLWLILRELELDGEIVIQDSSCRYVAPVTHDFMSSCVRPREDDIERFASTLRKYGKARLTLQVSIIEDGQTIVSFTGRYVVHQYGESTNSRVSARETYL</sequence>
<evidence type="ECO:0000259" key="1">
    <source>
        <dbReference type="Pfam" id="PF09500"/>
    </source>
</evidence>
<protein>
    <submittedName>
        <fullName evidence="2">Thioesterase</fullName>
    </submittedName>
</protein>
<dbReference type="InterPro" id="IPR012660">
    <property type="entry name" value="YiiD_C"/>
</dbReference>
<dbReference type="RefSeq" id="WP_220195765.1">
    <property type="nucleotide sequence ID" value="NZ_BNJF01000002.1"/>
</dbReference>
<dbReference type="Gene3D" id="3.10.129.10">
    <property type="entry name" value="Hotdog Thioesterase"/>
    <property type="match status" value="1"/>
</dbReference>
<dbReference type="CDD" id="cd03440">
    <property type="entry name" value="hot_dog"/>
    <property type="match status" value="1"/>
</dbReference>
<proteinExistence type="predicted"/>
<comment type="caution">
    <text evidence="2">The sequence shown here is derived from an EMBL/GenBank/DDBJ whole genome shotgun (WGS) entry which is preliminary data.</text>
</comment>
<keyword evidence="3" id="KW-1185">Reference proteome</keyword>
<dbReference type="InterPro" id="IPR029069">
    <property type="entry name" value="HotDog_dom_sf"/>
</dbReference>